<dbReference type="EMBL" id="BK015753">
    <property type="protein sequence ID" value="DAE23433.1"/>
    <property type="molecule type" value="Genomic_DNA"/>
</dbReference>
<reference evidence="1" key="1">
    <citation type="journal article" date="2021" name="Proc. Natl. Acad. Sci. U.S.A.">
        <title>A Catalog of Tens of Thousands of Viruses from Human Metagenomes Reveals Hidden Associations with Chronic Diseases.</title>
        <authorList>
            <person name="Tisza M.J."/>
            <person name="Buck C.B."/>
        </authorList>
    </citation>
    <scope>NUCLEOTIDE SEQUENCE</scope>
    <source>
        <strain evidence="1">CtcuE16</strain>
    </source>
</reference>
<sequence length="60" mass="6972">MKDNNVIVVINFVNGESIRIRCSEYSFDLQLICFDDDKVVLAAPNEQLVCVYEEKYIILE</sequence>
<protein>
    <submittedName>
        <fullName evidence="1">Uncharacterized protein</fullName>
    </submittedName>
</protein>
<name>A0A8S5QXA3_9CAUD</name>
<organism evidence="1">
    <name type="scientific">Siphoviridae sp. ctcuE16</name>
    <dbReference type="NCBI Taxonomy" id="2826397"/>
    <lineage>
        <taxon>Viruses</taxon>
        <taxon>Duplodnaviria</taxon>
        <taxon>Heunggongvirae</taxon>
        <taxon>Uroviricota</taxon>
        <taxon>Caudoviricetes</taxon>
    </lineage>
</organism>
<proteinExistence type="predicted"/>
<evidence type="ECO:0000313" key="1">
    <source>
        <dbReference type="EMBL" id="DAE23433.1"/>
    </source>
</evidence>
<accession>A0A8S5QXA3</accession>